<evidence type="ECO:0000256" key="10">
    <source>
        <dbReference type="SAM" id="Phobius"/>
    </source>
</evidence>
<evidence type="ECO:0000256" key="4">
    <source>
        <dbReference type="ARBA" id="ARBA00023040"/>
    </source>
</evidence>
<organism evidence="13 14">
    <name type="scientific">Aplysia californica</name>
    <name type="common">California sea hare</name>
    <dbReference type="NCBI Taxonomy" id="6500"/>
    <lineage>
        <taxon>Eukaryota</taxon>
        <taxon>Metazoa</taxon>
        <taxon>Spiralia</taxon>
        <taxon>Lophotrochozoa</taxon>
        <taxon>Mollusca</taxon>
        <taxon>Gastropoda</taxon>
        <taxon>Heterobranchia</taxon>
        <taxon>Euthyneura</taxon>
        <taxon>Tectipleura</taxon>
        <taxon>Aplysiida</taxon>
        <taxon>Aplysioidea</taxon>
        <taxon>Aplysiidae</taxon>
        <taxon>Aplysia</taxon>
    </lineage>
</organism>
<feature type="region of interest" description="Disordered" evidence="9">
    <location>
        <begin position="30"/>
        <end position="63"/>
    </location>
</feature>
<dbReference type="PANTHER" id="PTHR10519:SF20">
    <property type="entry name" value="G-PROTEIN COUPLED RECEPTOR 156-RELATED"/>
    <property type="match status" value="1"/>
</dbReference>
<name>A0ABM0K8B7_APLCA</name>
<dbReference type="SUPFAM" id="SSF53822">
    <property type="entry name" value="Periplasmic binding protein-like I"/>
    <property type="match status" value="1"/>
</dbReference>
<keyword evidence="2 10" id="KW-0812">Transmembrane</keyword>
<dbReference type="CDD" id="cd06366">
    <property type="entry name" value="PBP1_GABAb_receptor"/>
    <property type="match status" value="1"/>
</dbReference>
<feature type="transmembrane region" description="Helical" evidence="10">
    <location>
        <begin position="702"/>
        <end position="726"/>
    </location>
</feature>
<dbReference type="InterPro" id="IPR017978">
    <property type="entry name" value="GPCR_3_C"/>
</dbReference>
<evidence type="ECO:0000256" key="9">
    <source>
        <dbReference type="SAM" id="MobiDB-lite"/>
    </source>
</evidence>
<keyword evidence="4" id="KW-0297">G-protein coupled receptor</keyword>
<keyword evidence="3 10" id="KW-1133">Transmembrane helix</keyword>
<dbReference type="Pfam" id="PF01094">
    <property type="entry name" value="ANF_receptor"/>
    <property type="match status" value="1"/>
</dbReference>
<keyword evidence="11" id="KW-0732">Signal</keyword>
<dbReference type="InterPro" id="IPR028082">
    <property type="entry name" value="Peripla_BP_I"/>
</dbReference>
<gene>
    <name evidence="14" type="primary">LOC101858675</name>
</gene>
<evidence type="ECO:0000256" key="2">
    <source>
        <dbReference type="ARBA" id="ARBA00022692"/>
    </source>
</evidence>
<dbReference type="InterPro" id="IPR000337">
    <property type="entry name" value="GPCR_3"/>
</dbReference>
<dbReference type="InterPro" id="IPR002455">
    <property type="entry name" value="GPCR3_GABA-B"/>
</dbReference>
<feature type="transmembrane region" description="Helical" evidence="10">
    <location>
        <begin position="741"/>
        <end position="763"/>
    </location>
</feature>
<dbReference type="GeneID" id="101858675"/>
<feature type="transmembrane region" description="Helical" evidence="10">
    <location>
        <begin position="645"/>
        <end position="668"/>
    </location>
</feature>
<dbReference type="PRINTS" id="PR00248">
    <property type="entry name" value="GPCRMGR"/>
</dbReference>
<dbReference type="InterPro" id="IPR001828">
    <property type="entry name" value="ANF_lig-bd_rcpt"/>
</dbReference>
<comment type="subcellular location">
    <subcellularLocation>
        <location evidence="1">Membrane</location>
        <topology evidence="1">Multi-pass membrane protein</topology>
    </subcellularLocation>
</comment>
<keyword evidence="7" id="KW-0325">Glycoprotein</keyword>
<evidence type="ECO:0000256" key="7">
    <source>
        <dbReference type="ARBA" id="ARBA00023180"/>
    </source>
</evidence>
<dbReference type="PRINTS" id="PR01176">
    <property type="entry name" value="GABABRECEPTR"/>
</dbReference>
<dbReference type="Proteomes" id="UP000694888">
    <property type="component" value="Unplaced"/>
</dbReference>
<keyword evidence="13" id="KW-1185">Reference proteome</keyword>
<sequence length="990" mass="111040">MSGFRKISPWLCTISLLLVEQVAHHGLQANEHGSNLKSDISRQDRPHQQIVSKTSSRVPRKTSSPAPVTLHVIGLFAMSGPYPAGQSYLPAALLAVKHINEDPSILPNYRLQINAYDTNCSEARGLDAFYKEVYNPNRTSIMALGGTCSHVTEATAAVSNLWKMLQISYSAVSPHLSNQDLFPAFFRVMTPEQNRTHARVELLRVFNWTRVLVIYRDFKLFSSLFEEVQRDLQNEGFEVKDEMLITNSDLKLKVETLRKKDARIVLGSFYEDEARRVMCAVYDSDTGPPEKAWYKKMVWVLPSFFDRYWMNFTGEDPNCTPHKIRQVVGQYFTIGSAPVSGDPEYKAVRGMSPLRYKELYSGQNLYEAVKDDIPKEYRHMFGPDSTYFNRDWLLYAEHRSPEAYDAVWAIAYALNDTLTTLLKYDPNSGLGDYSYHNETFFQLMKSHMQNVKFSALSGPFSFNERGERTPGILISRFLNDDNLTFIDIGRCTLPPRGTKWNCSIEEEKIIWENGKVPVDGVLTVNQVVRIDGRIKFCFWFLACSGILLTLALLVFNIMSRRHKIIKMSSPRINNIILSGCLIAYCSVLIIEPAGGESTGTCVLHTFLLALSFSIGFGAVFAKTWRVYTIFTHGHRMRNTRMIKDSSLFAIIMALVLLNCIILTVWALVSPQSPHLVNFGTPVASSDEDLMIQEQFLRCDSKYGMHFAGTLNAIQGLVILFGTFLAVQTRKVSLPELNDSKWIALCIYNVVVLAPISVVVVLATDSKPEVNYALRVAMLLLITSVTECLIFVPKIISYRRFNRTKSLKSNPKERSSDHVHRVLGAPPTMTDSSCPPTLLQNDGPAVSFSSQTQCVTSISNSSKTPYSFDTPRSTIYETKEGAISEIPLPHLEEFSASSCDLSKVSGMGRSLSDSNLSFTQGDPKISNLPGGSRSTDVEINIVDGDCETQTGDKNVSELTAKVKDDVDFQSNVGFKASERERRTGMPKKSQS</sequence>
<keyword evidence="6 14" id="KW-0675">Receptor</keyword>
<feature type="transmembrane region" description="Helical" evidence="10">
    <location>
        <begin position="775"/>
        <end position="795"/>
    </location>
</feature>
<dbReference type="RefSeq" id="XP_005111176.1">
    <property type="nucleotide sequence ID" value="XM_005111119.3"/>
</dbReference>
<dbReference type="Gene3D" id="3.40.50.2300">
    <property type="match status" value="2"/>
</dbReference>
<dbReference type="PROSITE" id="PS50259">
    <property type="entry name" value="G_PROTEIN_RECEP_F3_4"/>
    <property type="match status" value="1"/>
</dbReference>
<feature type="domain" description="G-protein coupled receptors family 3 profile" evidence="12">
    <location>
        <begin position="540"/>
        <end position="794"/>
    </location>
</feature>
<dbReference type="PANTHER" id="PTHR10519">
    <property type="entry name" value="GABA-B RECEPTOR"/>
    <property type="match status" value="1"/>
</dbReference>
<accession>A0ABM0K8B7</accession>
<evidence type="ECO:0000256" key="11">
    <source>
        <dbReference type="SAM" id="SignalP"/>
    </source>
</evidence>
<feature type="transmembrane region" description="Helical" evidence="10">
    <location>
        <begin position="571"/>
        <end position="590"/>
    </location>
</feature>
<keyword evidence="5 10" id="KW-0472">Membrane</keyword>
<evidence type="ECO:0000256" key="5">
    <source>
        <dbReference type="ARBA" id="ARBA00023136"/>
    </source>
</evidence>
<protein>
    <submittedName>
        <fullName evidence="14">Gamma-aminobutyric acid type B receptor subunit 2</fullName>
    </submittedName>
</protein>
<feature type="chain" id="PRO_5047079161" evidence="11">
    <location>
        <begin position="25"/>
        <end position="990"/>
    </location>
</feature>
<evidence type="ECO:0000313" key="14">
    <source>
        <dbReference type="RefSeq" id="XP_005111176.1"/>
    </source>
</evidence>
<evidence type="ECO:0000259" key="12">
    <source>
        <dbReference type="PROSITE" id="PS50259"/>
    </source>
</evidence>
<dbReference type="PRINTS" id="PR01177">
    <property type="entry name" value="GABAB1RECPTR"/>
</dbReference>
<evidence type="ECO:0000256" key="6">
    <source>
        <dbReference type="ARBA" id="ARBA00023170"/>
    </source>
</evidence>
<dbReference type="CDD" id="cd15047">
    <property type="entry name" value="7tmC_GABA-B-like"/>
    <property type="match status" value="1"/>
</dbReference>
<feature type="transmembrane region" description="Helical" evidence="10">
    <location>
        <begin position="602"/>
        <end position="624"/>
    </location>
</feature>
<reference evidence="14" key="1">
    <citation type="submission" date="2025-08" db="UniProtKB">
        <authorList>
            <consortium name="RefSeq"/>
        </authorList>
    </citation>
    <scope>IDENTIFICATION</scope>
</reference>
<evidence type="ECO:0000256" key="1">
    <source>
        <dbReference type="ARBA" id="ARBA00004141"/>
    </source>
</evidence>
<feature type="signal peptide" evidence="11">
    <location>
        <begin position="1"/>
        <end position="24"/>
    </location>
</feature>
<dbReference type="Pfam" id="PF00003">
    <property type="entry name" value="7tm_3"/>
    <property type="match status" value="1"/>
</dbReference>
<keyword evidence="8" id="KW-0807">Transducer</keyword>
<feature type="compositionally biased region" description="Polar residues" evidence="9">
    <location>
        <begin position="49"/>
        <end position="63"/>
    </location>
</feature>
<evidence type="ECO:0000313" key="13">
    <source>
        <dbReference type="Proteomes" id="UP000694888"/>
    </source>
</evidence>
<feature type="transmembrane region" description="Helical" evidence="10">
    <location>
        <begin position="538"/>
        <end position="559"/>
    </location>
</feature>
<evidence type="ECO:0000256" key="3">
    <source>
        <dbReference type="ARBA" id="ARBA00022989"/>
    </source>
</evidence>
<feature type="region of interest" description="Disordered" evidence="9">
    <location>
        <begin position="969"/>
        <end position="990"/>
    </location>
</feature>
<evidence type="ECO:0000256" key="8">
    <source>
        <dbReference type="ARBA" id="ARBA00023224"/>
    </source>
</evidence>
<proteinExistence type="predicted"/>